<dbReference type="PRINTS" id="PR00463">
    <property type="entry name" value="EP450I"/>
</dbReference>
<evidence type="ECO:0000256" key="7">
    <source>
        <dbReference type="ARBA" id="ARBA00023033"/>
    </source>
</evidence>
<dbReference type="FunFam" id="1.10.630.10:FF:000126">
    <property type="entry name" value="Predicted protein"/>
    <property type="match status" value="1"/>
</dbReference>
<evidence type="ECO:0000256" key="9">
    <source>
        <dbReference type="RuleBase" id="RU000461"/>
    </source>
</evidence>
<dbReference type="PROSITE" id="PS00086">
    <property type="entry name" value="CYTOCHROME_P450"/>
    <property type="match status" value="1"/>
</dbReference>
<dbReference type="InterPro" id="IPR002401">
    <property type="entry name" value="Cyt_P450_E_grp-I"/>
</dbReference>
<dbReference type="GO" id="GO:0016705">
    <property type="term" value="F:oxidoreductase activity, acting on paired donors, with incorporation or reduction of molecular oxygen"/>
    <property type="evidence" value="ECO:0007669"/>
    <property type="project" value="InterPro"/>
</dbReference>
<evidence type="ECO:0000256" key="5">
    <source>
        <dbReference type="ARBA" id="ARBA00023002"/>
    </source>
</evidence>
<dbReference type="GO" id="GO:0005506">
    <property type="term" value="F:iron ion binding"/>
    <property type="evidence" value="ECO:0007669"/>
    <property type="project" value="InterPro"/>
</dbReference>
<dbReference type="PRINTS" id="PR00385">
    <property type="entry name" value="P450"/>
</dbReference>
<dbReference type="PANTHER" id="PTHR47951">
    <property type="entry name" value="OS08G0547900 PROTEIN"/>
    <property type="match status" value="1"/>
</dbReference>
<evidence type="ECO:0000256" key="3">
    <source>
        <dbReference type="ARBA" id="ARBA00022617"/>
    </source>
</evidence>
<dbReference type="GO" id="GO:0020037">
    <property type="term" value="F:heme binding"/>
    <property type="evidence" value="ECO:0007669"/>
    <property type="project" value="InterPro"/>
</dbReference>
<keyword evidence="3 8" id="KW-0349">Heme</keyword>
<comment type="similarity">
    <text evidence="2 9">Belongs to the cytochrome P450 family.</text>
</comment>
<protein>
    <submittedName>
        <fullName evidence="10">Cytochrome P450</fullName>
    </submittedName>
</protein>
<feature type="binding site" description="axial binding residue" evidence="8">
    <location>
        <position position="477"/>
    </location>
    <ligand>
        <name>heme</name>
        <dbReference type="ChEBI" id="CHEBI:30413"/>
    </ligand>
    <ligandPart>
        <name>Fe</name>
        <dbReference type="ChEBI" id="CHEBI:18248"/>
    </ligandPart>
</feature>
<accession>A0A2U1NXP4</accession>
<evidence type="ECO:0000256" key="6">
    <source>
        <dbReference type="ARBA" id="ARBA00023004"/>
    </source>
</evidence>
<organism evidence="10 11">
    <name type="scientific">Artemisia annua</name>
    <name type="common">Sweet wormwood</name>
    <dbReference type="NCBI Taxonomy" id="35608"/>
    <lineage>
        <taxon>Eukaryota</taxon>
        <taxon>Viridiplantae</taxon>
        <taxon>Streptophyta</taxon>
        <taxon>Embryophyta</taxon>
        <taxon>Tracheophyta</taxon>
        <taxon>Spermatophyta</taxon>
        <taxon>Magnoliopsida</taxon>
        <taxon>eudicotyledons</taxon>
        <taxon>Gunneridae</taxon>
        <taxon>Pentapetalae</taxon>
        <taxon>asterids</taxon>
        <taxon>campanulids</taxon>
        <taxon>Asterales</taxon>
        <taxon>Asteraceae</taxon>
        <taxon>Asteroideae</taxon>
        <taxon>Anthemideae</taxon>
        <taxon>Artemisiinae</taxon>
        <taxon>Artemisia</taxon>
    </lineage>
</organism>
<dbReference type="InterPro" id="IPR036396">
    <property type="entry name" value="Cyt_P450_sf"/>
</dbReference>
<keyword evidence="7 9" id="KW-0503">Monooxygenase</keyword>
<dbReference type="SUPFAM" id="SSF48264">
    <property type="entry name" value="Cytochrome P450"/>
    <property type="match status" value="1"/>
</dbReference>
<evidence type="ECO:0000313" key="10">
    <source>
        <dbReference type="EMBL" id="PWA78285.1"/>
    </source>
</evidence>
<dbReference type="EMBL" id="PKPP01002009">
    <property type="protein sequence ID" value="PWA78285.1"/>
    <property type="molecule type" value="Genomic_DNA"/>
</dbReference>
<dbReference type="PANTHER" id="PTHR47951:SF7">
    <property type="entry name" value="FLAVONOID 3',5'-HYDROXYLASE-LIKE ISOFORM X1"/>
    <property type="match status" value="1"/>
</dbReference>
<dbReference type="CDD" id="cd11073">
    <property type="entry name" value="CYP76-like"/>
    <property type="match status" value="1"/>
</dbReference>
<dbReference type="Pfam" id="PF00067">
    <property type="entry name" value="p450"/>
    <property type="match status" value="1"/>
</dbReference>
<keyword evidence="6 8" id="KW-0408">Iron</keyword>
<dbReference type="Gene3D" id="1.10.630.10">
    <property type="entry name" value="Cytochrome P450"/>
    <property type="match status" value="1"/>
</dbReference>
<dbReference type="Proteomes" id="UP000245207">
    <property type="component" value="Unassembled WGS sequence"/>
</dbReference>
<proteinExistence type="inferred from homology"/>
<dbReference type="InterPro" id="IPR017972">
    <property type="entry name" value="Cyt_P450_CS"/>
</dbReference>
<name>A0A2U1NXP4_ARTAN</name>
<comment type="cofactor">
    <cofactor evidence="1 8">
        <name>heme</name>
        <dbReference type="ChEBI" id="CHEBI:30413"/>
    </cofactor>
</comment>
<keyword evidence="5 9" id="KW-0560">Oxidoreductase</keyword>
<dbReference type="AlphaFoldDB" id="A0A2U1NXP4"/>
<evidence type="ECO:0000313" key="11">
    <source>
        <dbReference type="Proteomes" id="UP000245207"/>
    </source>
</evidence>
<evidence type="ECO:0000256" key="2">
    <source>
        <dbReference type="ARBA" id="ARBA00010617"/>
    </source>
</evidence>
<dbReference type="InterPro" id="IPR001128">
    <property type="entry name" value="Cyt_P450"/>
</dbReference>
<keyword evidence="4 8" id="KW-0479">Metal-binding</keyword>
<dbReference type="STRING" id="35608.A0A2U1NXP4"/>
<evidence type="ECO:0000256" key="8">
    <source>
        <dbReference type="PIRSR" id="PIRSR602401-1"/>
    </source>
</evidence>
<comment type="caution">
    <text evidence="10">The sequence shown here is derived from an EMBL/GenBank/DDBJ whole genome shotgun (WGS) entry which is preliminary data.</text>
</comment>
<dbReference type="GO" id="GO:0004497">
    <property type="term" value="F:monooxygenase activity"/>
    <property type="evidence" value="ECO:0007669"/>
    <property type="project" value="UniProtKB-KW"/>
</dbReference>
<gene>
    <name evidence="10" type="ORF">CTI12_AA216560</name>
</gene>
<dbReference type="OrthoDB" id="2789670at2759"/>
<evidence type="ECO:0000256" key="4">
    <source>
        <dbReference type="ARBA" id="ARBA00022723"/>
    </source>
</evidence>
<evidence type="ECO:0000256" key="1">
    <source>
        <dbReference type="ARBA" id="ARBA00001971"/>
    </source>
</evidence>
<sequence>MISQLGYKIYLTTITIWSWWWEVDNKLDQVARTILTLSIPTLVLLWYKWMLTYTTKGKNRLPPGPYGLPVIGYLPFLGSNLHERFTEMAKKYGPIFSLQLGCKLHVVVNSIDLAKVVARDRDHTFANRSPPIAVLEVTYGGVDVAWSNNTAHWRNMRKLLVSQVLSSTNLTAGQSFRTHEVRKTVNEVYNKIGKKVDINEIAFKTEVNVVTSMLWGRSKSSAVKDYSCFEGEFREVEDKIMALLVAPNISDFLPVLSWFDLQGIKREMKKQFKYLDRILDTIIKERIEETSSKIKRPGVEEDGKKDFLQILLELKDQKDCPKSFSIDHIKALLVDVVIAATDTTSTMVEWVMTEILHNPGVMKKVQDELTEVIGVKIVEESDLPKLTYLHAVVKETFRLHPPLPLLIQRCPDESCMIAGYTIPKGTIMYMNIWAIHRDPKNWPNPLEFKPERFLNSKWDYTGSNFKFLPFGSGRRICPGILLGEKMLMYILASLLHSFEWHLPKDEELELSDVFGLVTKKKNPLIAIPSKRLSDASLY</sequence>
<keyword evidence="11" id="KW-1185">Reference proteome</keyword>
<reference evidence="10 11" key="1">
    <citation type="journal article" date="2018" name="Mol. Plant">
        <title>The genome of Artemisia annua provides insight into the evolution of Asteraceae family and artemisinin biosynthesis.</title>
        <authorList>
            <person name="Shen Q."/>
            <person name="Zhang L."/>
            <person name="Liao Z."/>
            <person name="Wang S."/>
            <person name="Yan T."/>
            <person name="Shi P."/>
            <person name="Liu M."/>
            <person name="Fu X."/>
            <person name="Pan Q."/>
            <person name="Wang Y."/>
            <person name="Lv Z."/>
            <person name="Lu X."/>
            <person name="Zhang F."/>
            <person name="Jiang W."/>
            <person name="Ma Y."/>
            <person name="Chen M."/>
            <person name="Hao X."/>
            <person name="Li L."/>
            <person name="Tang Y."/>
            <person name="Lv G."/>
            <person name="Zhou Y."/>
            <person name="Sun X."/>
            <person name="Brodelius P.E."/>
            <person name="Rose J.K.C."/>
            <person name="Tang K."/>
        </authorList>
    </citation>
    <scope>NUCLEOTIDE SEQUENCE [LARGE SCALE GENOMIC DNA]</scope>
    <source>
        <strain evidence="11">cv. Huhao1</strain>
        <tissue evidence="10">Leaf</tissue>
    </source>
</reference>